<name>A0A0M4FSP2_9BACI</name>
<keyword evidence="3" id="KW-1185">Reference proteome</keyword>
<evidence type="ECO:0000313" key="3">
    <source>
        <dbReference type="Proteomes" id="UP000067625"/>
    </source>
</evidence>
<dbReference type="RefSeq" id="WP_053604661.1">
    <property type="nucleotide sequence ID" value="NZ_CP012600.1"/>
</dbReference>
<reference evidence="3" key="1">
    <citation type="submission" date="2015-08" db="EMBL/GenBank/DDBJ databases">
        <title>Genome sequencing project for genomic taxonomy and phylogenomics of Bacillus-like bacteria.</title>
        <authorList>
            <person name="Liu B."/>
            <person name="Wang J."/>
            <person name="Zhu Y."/>
            <person name="Liu G."/>
            <person name="Chen Q."/>
            <person name="Chen Z."/>
            <person name="Lan J."/>
            <person name="Che J."/>
            <person name="Ge C."/>
            <person name="Shi H."/>
            <person name="Pan Z."/>
            <person name="Liu X."/>
        </authorList>
    </citation>
    <scope>NUCLEOTIDE SEQUENCE [LARGE SCALE GENOMIC DNA]</scope>
    <source>
        <strain evidence="3">FJAT-4402</strain>
    </source>
</reference>
<accession>A0A0M4FSP2</accession>
<evidence type="ECO:0000313" key="2">
    <source>
        <dbReference type="EMBL" id="ALC82848.1"/>
    </source>
</evidence>
<dbReference type="AlphaFoldDB" id="A0A0M4FSP2"/>
<dbReference type="STRING" id="1441095.AM592_15565"/>
<reference evidence="2 3" key="2">
    <citation type="journal article" date="2016" name="Int. J. Syst. Evol. Microbiol.">
        <title>Bacillus gobiensis sp. nov., isolated from a soil sample.</title>
        <authorList>
            <person name="Liu B."/>
            <person name="Liu G.H."/>
            <person name="Cetin S."/>
            <person name="Schumann P."/>
            <person name="Pan Z.Z."/>
            <person name="Chen Q.Q."/>
        </authorList>
    </citation>
    <scope>NUCLEOTIDE SEQUENCE [LARGE SCALE GENOMIC DNA]</scope>
    <source>
        <strain evidence="2 3">FJAT-4402</strain>
    </source>
</reference>
<dbReference type="OrthoDB" id="2930714at2"/>
<dbReference type="Proteomes" id="UP000067625">
    <property type="component" value="Chromosome"/>
</dbReference>
<dbReference type="EMBL" id="CP012600">
    <property type="protein sequence ID" value="ALC82848.1"/>
    <property type="molecule type" value="Genomic_DNA"/>
</dbReference>
<sequence length="84" mass="9079">MELSLGFIVSVAIAVFLAIDAPKHNRNPWIWGILGFFFSLITLGVYLLVTNRTAAGCIVLAVSLLGGLIILFLMIIGVLVFFAI</sequence>
<organism evidence="2 3">
    <name type="scientific">Bacillus gobiensis</name>
    <dbReference type="NCBI Taxonomy" id="1441095"/>
    <lineage>
        <taxon>Bacteria</taxon>
        <taxon>Bacillati</taxon>
        <taxon>Bacillota</taxon>
        <taxon>Bacilli</taxon>
        <taxon>Bacillales</taxon>
        <taxon>Bacillaceae</taxon>
        <taxon>Bacillus</taxon>
    </lineage>
</organism>
<evidence type="ECO:0000256" key="1">
    <source>
        <dbReference type="SAM" id="Phobius"/>
    </source>
</evidence>
<keyword evidence="1" id="KW-0812">Transmembrane</keyword>
<dbReference type="PATRIC" id="fig|1441095.3.peg.3432"/>
<feature type="transmembrane region" description="Helical" evidence="1">
    <location>
        <begin position="28"/>
        <end position="49"/>
    </location>
</feature>
<keyword evidence="1" id="KW-0472">Membrane</keyword>
<proteinExistence type="predicted"/>
<protein>
    <submittedName>
        <fullName evidence="2">Uncharacterized protein</fullName>
    </submittedName>
</protein>
<gene>
    <name evidence="2" type="ORF">AM592_15565</name>
</gene>
<feature type="transmembrane region" description="Helical" evidence="1">
    <location>
        <begin position="56"/>
        <end position="83"/>
    </location>
</feature>
<keyword evidence="1" id="KW-1133">Transmembrane helix</keyword>